<dbReference type="PRINTS" id="PR00604">
    <property type="entry name" value="CYTCHRMECIAB"/>
</dbReference>
<protein>
    <submittedName>
        <fullName evidence="1">Cytochrome c family protein</fullName>
    </submittedName>
</protein>
<reference evidence="1 2" key="1">
    <citation type="submission" date="2019-06" db="EMBL/GenBank/DDBJ databases">
        <title>Complete genome sequence of Ensifer mexicanus ITTG R7 isolated from nodules of Acacia angustissima (Mill.) Kuntze.</title>
        <authorList>
            <person name="Rincon-Rosales R."/>
            <person name="Rogel M.A."/>
            <person name="Guerrero G."/>
            <person name="Rincon-Molina C.I."/>
            <person name="Lopez-Lopez A."/>
            <person name="Martinez-Romero E."/>
        </authorList>
    </citation>
    <scope>NUCLEOTIDE SEQUENCE [LARGE SCALE GENOMIC DNA]</scope>
    <source>
        <strain evidence="1 2">ITTG R7</strain>
        <plasmid evidence="2">pemeittgr7a</plasmid>
    </source>
</reference>
<dbReference type="GO" id="GO:0020037">
    <property type="term" value="F:heme binding"/>
    <property type="evidence" value="ECO:0007669"/>
    <property type="project" value="InterPro"/>
</dbReference>
<dbReference type="Gene3D" id="1.10.760.10">
    <property type="entry name" value="Cytochrome c-like domain"/>
    <property type="match status" value="1"/>
</dbReference>
<dbReference type="PANTHER" id="PTHR11961">
    <property type="entry name" value="CYTOCHROME C"/>
    <property type="match status" value="1"/>
</dbReference>
<dbReference type="AlphaFoldDB" id="A0A859QN62"/>
<dbReference type="Pfam" id="PF00034">
    <property type="entry name" value="Cytochrom_C"/>
    <property type="match status" value="1"/>
</dbReference>
<dbReference type="Proteomes" id="UP000510721">
    <property type="component" value="Plasmid pEmeITTGR7a"/>
</dbReference>
<dbReference type="GO" id="GO:0009055">
    <property type="term" value="F:electron transfer activity"/>
    <property type="evidence" value="ECO:0007669"/>
    <property type="project" value="InterPro"/>
</dbReference>
<geneLocation type="plasmid" evidence="2">
    <name>pemeittgr7a</name>
</geneLocation>
<dbReference type="InterPro" id="IPR002327">
    <property type="entry name" value="Cyt_c_1A/1B"/>
</dbReference>
<keyword evidence="2" id="KW-1185">Reference proteome</keyword>
<organism evidence="1 2">
    <name type="scientific">Sinorhizobium mexicanum</name>
    <dbReference type="NCBI Taxonomy" id="375549"/>
    <lineage>
        <taxon>Bacteria</taxon>
        <taxon>Pseudomonadati</taxon>
        <taxon>Pseudomonadota</taxon>
        <taxon>Alphaproteobacteria</taxon>
        <taxon>Hyphomicrobiales</taxon>
        <taxon>Rhizobiaceae</taxon>
        <taxon>Sinorhizobium/Ensifer group</taxon>
        <taxon>Sinorhizobium</taxon>
    </lineage>
</organism>
<dbReference type="PROSITE" id="PS51007">
    <property type="entry name" value="CYTC"/>
    <property type="match status" value="1"/>
</dbReference>
<dbReference type="SUPFAM" id="SSF46626">
    <property type="entry name" value="Cytochrome c"/>
    <property type="match status" value="1"/>
</dbReference>
<keyword evidence="1" id="KW-0614">Plasmid</keyword>
<dbReference type="InterPro" id="IPR036909">
    <property type="entry name" value="Cyt_c-like_dom_sf"/>
</dbReference>
<gene>
    <name evidence="1" type="ORF">FKV68_22110</name>
</gene>
<evidence type="ECO:0000313" key="1">
    <source>
        <dbReference type="EMBL" id="QLL64140.1"/>
    </source>
</evidence>
<evidence type="ECO:0000313" key="2">
    <source>
        <dbReference type="Proteomes" id="UP000510721"/>
    </source>
</evidence>
<name>A0A859QN62_9HYPH</name>
<dbReference type="RefSeq" id="WP_180941688.1">
    <property type="nucleotide sequence ID" value="NZ_CP041239.1"/>
</dbReference>
<accession>A0A859QN62</accession>
<sequence>MKFSGRIGPFIAVLTLVASIVSPGYAQDAGRGESVFKACAACHTTDDTNRVGPGLGGIIGKKAGAATGFRYSSAMKNSGIVWDEKTLDAFLESPQKAVPGTRMPYAGLKDTTDRADLIGYLATFK</sequence>
<dbReference type="KEGG" id="emx:FKV68_22110"/>
<dbReference type="EMBL" id="CP041239">
    <property type="protein sequence ID" value="QLL64140.1"/>
    <property type="molecule type" value="Genomic_DNA"/>
</dbReference>
<proteinExistence type="predicted"/>
<dbReference type="InterPro" id="IPR009056">
    <property type="entry name" value="Cyt_c-like_dom"/>
</dbReference>